<feature type="region of interest" description="Disordered" evidence="5">
    <location>
        <begin position="574"/>
        <end position="640"/>
    </location>
</feature>
<feature type="region of interest" description="Disordered" evidence="5">
    <location>
        <begin position="364"/>
        <end position="424"/>
    </location>
</feature>
<dbReference type="SMART" id="SM01332">
    <property type="entry name" value="Cyclin_C"/>
    <property type="match status" value="1"/>
</dbReference>
<feature type="domain" description="Cyclin C-terminal" evidence="7">
    <location>
        <begin position="938"/>
        <end position="1053"/>
    </location>
</feature>
<dbReference type="InterPro" id="IPR048258">
    <property type="entry name" value="Cyclins_cyclin-box"/>
</dbReference>
<evidence type="ECO:0000259" key="6">
    <source>
        <dbReference type="SMART" id="SM00385"/>
    </source>
</evidence>
<feature type="compositionally biased region" description="Basic residues" evidence="5">
    <location>
        <begin position="1076"/>
        <end position="1087"/>
    </location>
</feature>
<reference evidence="8" key="1">
    <citation type="submission" date="2023-01" db="EMBL/GenBank/DDBJ databases">
        <title>The chitinases involved in constricting ring structure development in the nematode-trapping fungus Drechslerella dactyloides.</title>
        <authorList>
            <person name="Wang R."/>
            <person name="Zhang L."/>
            <person name="Tang P."/>
            <person name="Li S."/>
            <person name="Liang L."/>
        </authorList>
    </citation>
    <scope>NUCLEOTIDE SEQUENCE</scope>
    <source>
        <strain evidence="8">YMF1.00031</strain>
    </source>
</reference>
<dbReference type="Pfam" id="PF02984">
    <property type="entry name" value="Cyclin_C"/>
    <property type="match status" value="1"/>
</dbReference>
<dbReference type="Gene3D" id="1.10.472.10">
    <property type="entry name" value="Cyclin-like"/>
    <property type="match status" value="2"/>
</dbReference>
<evidence type="ECO:0000256" key="4">
    <source>
        <dbReference type="RuleBase" id="RU000383"/>
    </source>
</evidence>
<dbReference type="InterPro" id="IPR013763">
    <property type="entry name" value="Cyclin-like_dom"/>
</dbReference>
<keyword evidence="3" id="KW-0131">Cell cycle</keyword>
<feature type="compositionally biased region" description="Low complexity" evidence="5">
    <location>
        <begin position="460"/>
        <end position="475"/>
    </location>
</feature>
<dbReference type="GO" id="GO:0051301">
    <property type="term" value="P:cell division"/>
    <property type="evidence" value="ECO:0007669"/>
    <property type="project" value="UniProtKB-KW"/>
</dbReference>
<feature type="region of interest" description="Disordered" evidence="5">
    <location>
        <begin position="444"/>
        <end position="495"/>
    </location>
</feature>
<evidence type="ECO:0000256" key="5">
    <source>
        <dbReference type="SAM" id="MobiDB-lite"/>
    </source>
</evidence>
<keyword evidence="1" id="KW-0132">Cell division</keyword>
<comment type="caution">
    <text evidence="8">The sequence shown here is derived from an EMBL/GenBank/DDBJ whole genome shotgun (WGS) entry which is preliminary data.</text>
</comment>
<organism evidence="8 9">
    <name type="scientific">Drechslerella dactyloides</name>
    <name type="common">Nematode-trapping fungus</name>
    <name type="synonym">Arthrobotrys dactyloides</name>
    <dbReference type="NCBI Taxonomy" id="74499"/>
    <lineage>
        <taxon>Eukaryota</taxon>
        <taxon>Fungi</taxon>
        <taxon>Dikarya</taxon>
        <taxon>Ascomycota</taxon>
        <taxon>Pezizomycotina</taxon>
        <taxon>Orbiliomycetes</taxon>
        <taxon>Orbiliales</taxon>
        <taxon>Orbiliaceae</taxon>
        <taxon>Drechslerella</taxon>
    </lineage>
</organism>
<protein>
    <submittedName>
        <fullName evidence="8">Cyclin-A2-1</fullName>
    </submittedName>
</protein>
<dbReference type="InterPro" id="IPR004367">
    <property type="entry name" value="Cyclin_C-dom"/>
</dbReference>
<gene>
    <name evidence="8" type="ORF">Dda_4716</name>
</gene>
<dbReference type="PROSITE" id="PS00292">
    <property type="entry name" value="CYCLINS"/>
    <property type="match status" value="1"/>
</dbReference>
<comment type="similarity">
    <text evidence="4">Belongs to the cyclin family.</text>
</comment>
<evidence type="ECO:0000313" key="8">
    <source>
        <dbReference type="EMBL" id="KAJ6260490.1"/>
    </source>
</evidence>
<dbReference type="SMART" id="SM00385">
    <property type="entry name" value="CYCLIN"/>
    <property type="match status" value="2"/>
</dbReference>
<name>A0AAD6IZN6_DREDA</name>
<dbReference type="CDD" id="cd20512">
    <property type="entry name" value="CYCLIN_CLBs_yeast_rpt2"/>
    <property type="match status" value="1"/>
</dbReference>
<feature type="compositionally biased region" description="Polar residues" evidence="5">
    <location>
        <begin position="1060"/>
        <end position="1074"/>
    </location>
</feature>
<dbReference type="InterPro" id="IPR039361">
    <property type="entry name" value="Cyclin"/>
</dbReference>
<dbReference type="Pfam" id="PF00134">
    <property type="entry name" value="Cyclin_N"/>
    <property type="match status" value="1"/>
</dbReference>
<dbReference type="FunFam" id="1.10.472.10:FF:000001">
    <property type="entry name" value="G2/mitotic-specific cyclin"/>
    <property type="match status" value="1"/>
</dbReference>
<dbReference type="Proteomes" id="UP001221413">
    <property type="component" value="Unassembled WGS sequence"/>
</dbReference>
<keyword evidence="2 4" id="KW-0195">Cyclin</keyword>
<proteinExistence type="inferred from homology"/>
<dbReference type="AlphaFoldDB" id="A0AAD6IZN6"/>
<dbReference type="SUPFAM" id="SSF47954">
    <property type="entry name" value="Cyclin-like"/>
    <property type="match status" value="2"/>
</dbReference>
<evidence type="ECO:0000256" key="1">
    <source>
        <dbReference type="ARBA" id="ARBA00022618"/>
    </source>
</evidence>
<evidence type="ECO:0000313" key="9">
    <source>
        <dbReference type="Proteomes" id="UP001221413"/>
    </source>
</evidence>
<dbReference type="InterPro" id="IPR006671">
    <property type="entry name" value="Cyclin_N"/>
</dbReference>
<evidence type="ECO:0000256" key="2">
    <source>
        <dbReference type="ARBA" id="ARBA00023127"/>
    </source>
</evidence>
<evidence type="ECO:0000259" key="7">
    <source>
        <dbReference type="SMART" id="SM01332"/>
    </source>
</evidence>
<dbReference type="EMBL" id="JAQGDS010000005">
    <property type="protein sequence ID" value="KAJ6260490.1"/>
    <property type="molecule type" value="Genomic_DNA"/>
</dbReference>
<feature type="domain" description="Cyclin-like" evidence="6">
    <location>
        <begin position="845"/>
        <end position="929"/>
    </location>
</feature>
<accession>A0AAD6IZN6</accession>
<feature type="domain" description="Cyclin-like" evidence="6">
    <location>
        <begin position="942"/>
        <end position="1023"/>
    </location>
</feature>
<evidence type="ECO:0000256" key="3">
    <source>
        <dbReference type="ARBA" id="ARBA00023306"/>
    </source>
</evidence>
<dbReference type="InterPro" id="IPR036915">
    <property type="entry name" value="Cyclin-like_sf"/>
</dbReference>
<dbReference type="PANTHER" id="PTHR10177">
    <property type="entry name" value="CYCLINS"/>
    <property type="match status" value="1"/>
</dbReference>
<keyword evidence="9" id="KW-1185">Reference proteome</keyword>
<feature type="region of interest" description="Disordered" evidence="5">
    <location>
        <begin position="1060"/>
        <end position="1104"/>
    </location>
</feature>
<sequence length="1138" mass="126201">MERYRASTHAGHLSREATYAGYIPTMSPSTLPASVCWDSLIQIPWRPDHTASSSIVNDGSGCSFLPGDPAVPPRPQRRAQIGRCSFAWQFLCQHAAHQPQPAGTPRALRRLGWRQIGRDDSLGPAQAGRKVAGRQRGALASSRRTTVDGCRWLAVAISSGVEMCGGAVVMSKAGGRHRLGVNTPFGLPDPAFCLGAATQHLPQRYLHVDASYTSSPPHSPHISSYLHPFPTCFNIIARRHLPFDIQPPSTSPRLASSSPSSSPLLFFPSCGSHLQCFGFSLQGIALESQNPPPHRGPRSHIPTLGEHHLNLANRHCRSTDRFLRIHGCFPIDENLSLSRPLARHGSLAPSVISKRVTYPFPPCPNFPPSTMDAKPQRKTSRIRDENDPSQLRAAAVGRRKVMASTAGPKAAAGPSQRLEQPAKRVALADSTRYDAAIANKVPDQAAKGGLSKPPVRGKPLAAKTSAASLATGAKAPHQPLGHRSDAPAPASKPLVFRDDGANEVQVFASNGVSQSGLGNASRLQGPRKRPFVYRDDPVLDQVQQAVVRQDCASVVEPQLKSVATLEVIPDVLSGHASPLSTTTTAIDDDNETPHISQLPSPESFDPRLDDEPAFSNRGVSARIPAPAANRPSVQPTETEEEFRARLVQMERERVEREIREGKRVVSAATHFPVPPLSYLPPGAGPTAEEEYQARCERLVQMEQERYEREMRDRKMAASQVASQATNQVAVHVATHAGEENSHARQRVEAAFSEDTLDITQAAPSQVRIFPEWNDESRKEVERAHWQFEDSDRRDPYIFDDPNYVSEYADEIIDYVGSLDIHYLPDAHYMEGQPNLNWEMRETLIDWIIEVHSRFQFVAETLYNAVNIIDRFLSRKTVPVDKLQLVGIVALFIAAKYEEIEQPALDSLVYMVDNAYNREEMKSCEAYMLRVLNWEINAPGPMNFLRHISIADDLQWDIRALAKYFIEATLMDQRFVGTPMNYVVAACYYLARIMLNEGDWETKHIHYSGYTAAQLGPSVQILVETMGDPKSHHPAVYNKYADKRFKRVATFVERWMGVQFPHTNRPASQGEDSNQTKTKKKGSKKGAKKERDQERLPRQQTYDEALACGLPDLDVTGGMQEDLAYQQGNGDLPDQMALY</sequence>